<reference evidence="7 8" key="1">
    <citation type="journal article" date="2018" name="Mol. Biol. Evol.">
        <title>Broad Genomic Sampling Reveals a Smut Pathogenic Ancestry of the Fungal Clade Ustilaginomycotina.</title>
        <authorList>
            <person name="Kijpornyongpan T."/>
            <person name="Mondo S.J."/>
            <person name="Barry K."/>
            <person name="Sandor L."/>
            <person name="Lee J."/>
            <person name="Lipzen A."/>
            <person name="Pangilinan J."/>
            <person name="LaButti K."/>
            <person name="Hainaut M."/>
            <person name="Henrissat B."/>
            <person name="Grigoriev I.V."/>
            <person name="Spatafora J.W."/>
            <person name="Aime M.C."/>
        </authorList>
    </citation>
    <scope>NUCLEOTIDE SEQUENCE [LARGE SCALE GENOMIC DNA]</scope>
    <source>
        <strain evidence="7 8">MCA 3882</strain>
    </source>
</reference>
<dbReference type="InterPro" id="IPR007277">
    <property type="entry name" value="Svp26/Tex261"/>
</dbReference>
<proteinExistence type="inferred from homology"/>
<comment type="subcellular location">
    <subcellularLocation>
        <location evidence="1">Membrane</location>
        <topology evidence="1">Multi-pass membrane protein</topology>
    </subcellularLocation>
</comment>
<dbReference type="GO" id="GO:0000139">
    <property type="term" value="C:Golgi membrane"/>
    <property type="evidence" value="ECO:0007669"/>
    <property type="project" value="TreeGrafter"/>
</dbReference>
<dbReference type="GO" id="GO:0030134">
    <property type="term" value="C:COPII-coated ER to Golgi transport vesicle"/>
    <property type="evidence" value="ECO:0007669"/>
    <property type="project" value="TreeGrafter"/>
</dbReference>
<dbReference type="Pfam" id="PF04148">
    <property type="entry name" value="Erv26"/>
    <property type="match status" value="1"/>
</dbReference>
<keyword evidence="5 6" id="KW-0472">Membrane</keyword>
<dbReference type="GeneID" id="37024133"/>
<organism evidence="7 8">
    <name type="scientific">Meira miltonrushii</name>
    <dbReference type="NCBI Taxonomy" id="1280837"/>
    <lineage>
        <taxon>Eukaryota</taxon>
        <taxon>Fungi</taxon>
        <taxon>Dikarya</taxon>
        <taxon>Basidiomycota</taxon>
        <taxon>Ustilaginomycotina</taxon>
        <taxon>Exobasidiomycetes</taxon>
        <taxon>Exobasidiales</taxon>
        <taxon>Brachybasidiaceae</taxon>
        <taxon>Meira</taxon>
    </lineage>
</organism>
<gene>
    <name evidence="7" type="ORF">FA14DRAFT_44475</name>
</gene>
<dbReference type="RefSeq" id="XP_025355904.1">
    <property type="nucleotide sequence ID" value="XM_025502352.1"/>
</dbReference>
<dbReference type="GO" id="GO:0006888">
    <property type="term" value="P:endoplasmic reticulum to Golgi vesicle-mediated transport"/>
    <property type="evidence" value="ECO:0007669"/>
    <property type="project" value="InterPro"/>
</dbReference>
<dbReference type="Proteomes" id="UP000245771">
    <property type="component" value="Unassembled WGS sequence"/>
</dbReference>
<dbReference type="PANTHER" id="PTHR13144:SF0">
    <property type="entry name" value="PROTEIN TEX261"/>
    <property type="match status" value="1"/>
</dbReference>
<comment type="similarity">
    <text evidence="2">Belongs to the SVP26 family.</text>
</comment>
<dbReference type="EMBL" id="KZ819603">
    <property type="protein sequence ID" value="PWN35602.1"/>
    <property type="molecule type" value="Genomic_DNA"/>
</dbReference>
<feature type="transmembrane region" description="Helical" evidence="6">
    <location>
        <begin position="6"/>
        <end position="30"/>
    </location>
</feature>
<evidence type="ECO:0000313" key="8">
    <source>
        <dbReference type="Proteomes" id="UP000245771"/>
    </source>
</evidence>
<keyword evidence="8" id="KW-1185">Reference proteome</keyword>
<accession>A0A316VDF9</accession>
<name>A0A316VDF9_9BASI</name>
<evidence type="ECO:0000256" key="2">
    <source>
        <dbReference type="ARBA" id="ARBA00008096"/>
    </source>
</evidence>
<evidence type="ECO:0000256" key="4">
    <source>
        <dbReference type="ARBA" id="ARBA00022989"/>
    </source>
</evidence>
<dbReference type="GO" id="GO:0097020">
    <property type="term" value="F:COPII receptor activity"/>
    <property type="evidence" value="ECO:0007669"/>
    <property type="project" value="InterPro"/>
</dbReference>
<evidence type="ECO:0000256" key="6">
    <source>
        <dbReference type="SAM" id="Phobius"/>
    </source>
</evidence>
<evidence type="ECO:0000256" key="1">
    <source>
        <dbReference type="ARBA" id="ARBA00004141"/>
    </source>
</evidence>
<protein>
    <submittedName>
        <fullName evidence="7">Uncharacterized protein</fullName>
    </submittedName>
</protein>
<evidence type="ECO:0000256" key="3">
    <source>
        <dbReference type="ARBA" id="ARBA00022692"/>
    </source>
</evidence>
<dbReference type="AlphaFoldDB" id="A0A316VDF9"/>
<keyword evidence="3 6" id="KW-0812">Transmembrane</keyword>
<dbReference type="PANTHER" id="PTHR13144">
    <property type="entry name" value="TEX261 PROTEIN"/>
    <property type="match status" value="1"/>
</dbReference>
<evidence type="ECO:0000313" key="7">
    <source>
        <dbReference type="EMBL" id="PWN35602.1"/>
    </source>
</evidence>
<dbReference type="InParanoid" id="A0A316VDF9"/>
<sequence length="203" mass="22561">MLKLLSYILGLITAIALILCIACGLFYVCSWIEDRPAKSRKIGQRIAQICGLCTLAIAITDRMPNLFVLTSLASFCILHLSLDEQWHKRLPTSVRLIVQTVAPVLPHIILLHSFHPARNTNGNIIQDIPDPAYHSKPKLPGGRLDWDAYNTAQPIIRTYGAGEQLSCFALCWLPTIWSYLIAIADSAALPFANDNPTKSKRNN</sequence>
<keyword evidence="4 6" id="KW-1133">Transmembrane helix</keyword>
<evidence type="ECO:0000256" key="5">
    <source>
        <dbReference type="ARBA" id="ARBA00023136"/>
    </source>
</evidence>
<dbReference type="GO" id="GO:0005789">
    <property type="term" value="C:endoplasmic reticulum membrane"/>
    <property type="evidence" value="ECO:0007669"/>
    <property type="project" value="TreeGrafter"/>
</dbReference>